<keyword evidence="1" id="KW-0443">Lipid metabolism</keyword>
<sequence>MKIKNIKNVIFTGGGLKGWAYIGTIQALEELIDFEYLENVIGVSIGSAFGLFYLLGISHEYLLELVMNLNYRDLIDTQLDKILINESIMAGKKFKNFIKEIISTKIDPDITFLELYKFSKIVYTVNALNIDLYKIDYFNYKNTPNVKVIDSIVASCSIPMIFPPYKINEYHYYDGGLCNNCPLNLTDELNTIAFDVNTEMNTGNIKLFNLIYSFVYITNDYYNKSNDSNVVFQILDNRFKDQAFNLNQSKDDIFNIYMNGYINSRNIIYNNFIALK</sequence>
<protein>
    <recommendedName>
        <fullName evidence="2">PNPLA domain-containing protein</fullName>
    </recommendedName>
</protein>
<organism evidence="3">
    <name type="scientific">viral metagenome</name>
    <dbReference type="NCBI Taxonomy" id="1070528"/>
    <lineage>
        <taxon>unclassified sequences</taxon>
        <taxon>metagenomes</taxon>
        <taxon>organismal metagenomes</taxon>
    </lineage>
</organism>
<dbReference type="SUPFAM" id="SSF52151">
    <property type="entry name" value="FabD/lysophospholipase-like"/>
    <property type="match status" value="1"/>
</dbReference>
<feature type="domain" description="PNPLA" evidence="2">
    <location>
        <begin position="9"/>
        <end position="187"/>
    </location>
</feature>
<name>A0A6C0I8Z7_9ZZZZ</name>
<dbReference type="InterPro" id="IPR016035">
    <property type="entry name" value="Acyl_Trfase/lysoPLipase"/>
</dbReference>
<proteinExistence type="predicted"/>
<evidence type="ECO:0000313" key="3">
    <source>
        <dbReference type="EMBL" id="QHT89070.1"/>
    </source>
</evidence>
<dbReference type="AlphaFoldDB" id="A0A6C0I8Z7"/>
<reference evidence="3" key="1">
    <citation type="journal article" date="2020" name="Nature">
        <title>Giant virus diversity and host interactions through global metagenomics.</title>
        <authorList>
            <person name="Schulz F."/>
            <person name="Roux S."/>
            <person name="Paez-Espino D."/>
            <person name="Jungbluth S."/>
            <person name="Walsh D.A."/>
            <person name="Denef V.J."/>
            <person name="McMahon K.D."/>
            <person name="Konstantinidis K.T."/>
            <person name="Eloe-Fadrosh E.A."/>
            <person name="Kyrpides N.C."/>
            <person name="Woyke T."/>
        </authorList>
    </citation>
    <scope>NUCLEOTIDE SEQUENCE</scope>
    <source>
        <strain evidence="3">GVMAG-M-3300023184-53</strain>
    </source>
</reference>
<accession>A0A6C0I8Z7</accession>
<dbReference type="InterPro" id="IPR052580">
    <property type="entry name" value="Lipid_Hydrolase"/>
</dbReference>
<dbReference type="GO" id="GO:0006629">
    <property type="term" value="P:lipid metabolic process"/>
    <property type="evidence" value="ECO:0007669"/>
    <property type="project" value="UniProtKB-KW"/>
</dbReference>
<evidence type="ECO:0000256" key="1">
    <source>
        <dbReference type="ARBA" id="ARBA00023098"/>
    </source>
</evidence>
<evidence type="ECO:0000259" key="2">
    <source>
        <dbReference type="PROSITE" id="PS51635"/>
    </source>
</evidence>
<dbReference type="Pfam" id="PF01734">
    <property type="entry name" value="Patatin"/>
    <property type="match status" value="1"/>
</dbReference>
<dbReference type="InterPro" id="IPR002641">
    <property type="entry name" value="PNPLA_dom"/>
</dbReference>
<dbReference type="PANTHER" id="PTHR46394:SF1">
    <property type="entry name" value="PNPLA DOMAIN-CONTAINING PROTEIN"/>
    <property type="match status" value="1"/>
</dbReference>
<dbReference type="EMBL" id="MN740136">
    <property type="protein sequence ID" value="QHT89070.1"/>
    <property type="molecule type" value="Genomic_DNA"/>
</dbReference>
<dbReference type="Gene3D" id="3.40.1090.10">
    <property type="entry name" value="Cytosolic phospholipase A2 catalytic domain"/>
    <property type="match status" value="2"/>
</dbReference>
<dbReference type="PANTHER" id="PTHR46394">
    <property type="entry name" value="ANNEXIN"/>
    <property type="match status" value="1"/>
</dbReference>
<dbReference type="PROSITE" id="PS51635">
    <property type="entry name" value="PNPLA"/>
    <property type="match status" value="1"/>
</dbReference>